<dbReference type="Proteomes" id="UP000682892">
    <property type="component" value="Chromosome 2"/>
</dbReference>
<keyword evidence="1 2" id="KW-0482">Metalloprotease</keyword>
<dbReference type="GO" id="GO:0004222">
    <property type="term" value="F:metalloendopeptidase activity"/>
    <property type="evidence" value="ECO:0007669"/>
    <property type="project" value="UniProtKB-UniRule"/>
</dbReference>
<keyword evidence="1 2" id="KW-0645">Protease</keyword>
<evidence type="ECO:0000313" key="4">
    <source>
        <dbReference type="EMBL" id="EAT36346.1"/>
    </source>
</evidence>
<dbReference type="Gene3D" id="3.40.390.10">
    <property type="entry name" value="Collagenase (Catalytic Domain)"/>
    <property type="match status" value="1"/>
</dbReference>
<keyword evidence="2" id="KW-0732">Signal</keyword>
<name>A0A1S4G221_AEDAE</name>
<dbReference type="PRINTS" id="PR00480">
    <property type="entry name" value="ASTACIN"/>
</dbReference>
<dbReference type="PROSITE" id="PS51864">
    <property type="entry name" value="ASTACIN"/>
    <property type="match status" value="1"/>
</dbReference>
<feature type="binding site" evidence="1">
    <location>
        <position position="173"/>
    </location>
    <ligand>
        <name>Zn(2+)</name>
        <dbReference type="ChEBI" id="CHEBI:29105"/>
        <note>catalytic</note>
    </ligand>
</feature>
<dbReference type="CDD" id="cd04280">
    <property type="entry name" value="ZnMc_astacin_like"/>
    <property type="match status" value="1"/>
</dbReference>
<dbReference type="PANTHER" id="PTHR10127">
    <property type="entry name" value="DISCOIDIN, CUB, EGF, LAMININ , AND ZINC METALLOPROTEASE DOMAIN CONTAINING"/>
    <property type="match status" value="1"/>
</dbReference>
<proteinExistence type="predicted"/>
<evidence type="ECO:0000256" key="1">
    <source>
        <dbReference type="PROSITE-ProRule" id="PRU01211"/>
    </source>
</evidence>
<evidence type="ECO:0000313" key="5">
    <source>
        <dbReference type="Proteomes" id="UP000682892"/>
    </source>
</evidence>
<dbReference type="InterPro" id="IPR034035">
    <property type="entry name" value="Astacin-like_dom"/>
</dbReference>
<feature type="chain" id="PRO_5036516303" description="Metalloendopeptidase" evidence="2">
    <location>
        <begin position="19"/>
        <end position="265"/>
    </location>
</feature>
<accession>A0A1S4G221</accession>
<feature type="binding site" evidence="1">
    <location>
        <position position="167"/>
    </location>
    <ligand>
        <name>Zn(2+)</name>
        <dbReference type="ChEBI" id="CHEBI:29105"/>
        <note>catalytic</note>
    </ligand>
</feature>
<dbReference type="PANTHER" id="PTHR10127:SF814">
    <property type="entry name" value="MEPRIN A SUBUNIT BETA"/>
    <property type="match status" value="1"/>
</dbReference>
<keyword evidence="1 2" id="KW-0378">Hydrolase</keyword>
<dbReference type="SMART" id="SM00235">
    <property type="entry name" value="ZnMc"/>
    <property type="match status" value="1"/>
</dbReference>
<dbReference type="EMBL" id="CH477774">
    <property type="protein sequence ID" value="EAT36346.1"/>
    <property type="molecule type" value="Genomic_DNA"/>
</dbReference>
<dbReference type="GO" id="GO:0006508">
    <property type="term" value="P:proteolysis"/>
    <property type="evidence" value="ECO:0007669"/>
    <property type="project" value="UniProtKB-KW"/>
</dbReference>
<dbReference type="OrthoDB" id="291007at2759"/>
<feature type="active site" evidence="1">
    <location>
        <position position="164"/>
    </location>
</feature>
<dbReference type="InterPro" id="IPR006026">
    <property type="entry name" value="Peptidase_Metallo"/>
</dbReference>
<dbReference type="HOGENOM" id="CLU_017286_2_3_1"/>
<dbReference type="SUPFAM" id="SSF55486">
    <property type="entry name" value="Metalloproteases ('zincins'), catalytic domain"/>
    <property type="match status" value="1"/>
</dbReference>
<organism evidence="4 5">
    <name type="scientific">Aedes aegypti</name>
    <name type="common">Yellowfever mosquito</name>
    <name type="synonym">Culex aegypti</name>
    <dbReference type="NCBI Taxonomy" id="7159"/>
    <lineage>
        <taxon>Eukaryota</taxon>
        <taxon>Metazoa</taxon>
        <taxon>Ecdysozoa</taxon>
        <taxon>Arthropoda</taxon>
        <taxon>Hexapoda</taxon>
        <taxon>Insecta</taxon>
        <taxon>Pterygota</taxon>
        <taxon>Neoptera</taxon>
        <taxon>Endopterygota</taxon>
        <taxon>Diptera</taxon>
        <taxon>Nematocera</taxon>
        <taxon>Culicoidea</taxon>
        <taxon>Culicidae</taxon>
        <taxon>Culicinae</taxon>
        <taxon>Aedini</taxon>
        <taxon>Aedes</taxon>
        <taxon>Stegomyia</taxon>
    </lineage>
</organism>
<dbReference type="InterPro" id="IPR024079">
    <property type="entry name" value="MetalloPept_cat_dom_sf"/>
</dbReference>
<reference evidence="4" key="2">
    <citation type="journal article" date="2007" name="Science">
        <title>Genome sequence of Aedes aegypti, a major arbovirus vector.</title>
        <authorList>
            <person name="Nene V."/>
            <person name="Wortman J.R."/>
            <person name="Lawson D."/>
            <person name="Haas B."/>
            <person name="Kodira C."/>
            <person name="Tu Z.J."/>
            <person name="Loftus B."/>
            <person name="Xi Z."/>
            <person name="Megy K."/>
            <person name="Grabherr M."/>
            <person name="Ren Q."/>
            <person name="Zdobnov E.M."/>
            <person name="Lobo N.F."/>
            <person name="Campbell K.S."/>
            <person name="Brown S.E."/>
            <person name="Bonaldo M.F."/>
            <person name="Zhu J."/>
            <person name="Sinkins S.P."/>
            <person name="Hogenkamp D.G."/>
            <person name="Amedeo P."/>
            <person name="Arensburger P."/>
            <person name="Atkinson P.W."/>
            <person name="Bidwell S."/>
            <person name="Biedler J."/>
            <person name="Birney E."/>
            <person name="Bruggner R.V."/>
            <person name="Costas J."/>
            <person name="Coy M.R."/>
            <person name="Crabtree J."/>
            <person name="Crawford M."/>
            <person name="Debruyn B."/>
            <person name="Decaprio D."/>
            <person name="Eiglmeier K."/>
            <person name="Eisenstadt E."/>
            <person name="El-Dorry H."/>
            <person name="Gelbart W.M."/>
            <person name="Gomes S.L."/>
            <person name="Hammond M."/>
            <person name="Hannick L.I."/>
            <person name="Hogan J.R."/>
            <person name="Holmes M.H."/>
            <person name="Jaffe D."/>
            <person name="Johnston J.S."/>
            <person name="Kennedy R.C."/>
            <person name="Koo H."/>
            <person name="Kravitz S."/>
            <person name="Kriventseva E.V."/>
            <person name="Kulp D."/>
            <person name="Labutti K."/>
            <person name="Lee E."/>
            <person name="Li S."/>
            <person name="Lovin D.D."/>
            <person name="Mao C."/>
            <person name="Mauceli E."/>
            <person name="Menck C.F."/>
            <person name="Miller J.R."/>
            <person name="Montgomery P."/>
            <person name="Mori A."/>
            <person name="Nascimento A.L."/>
            <person name="Naveira H.F."/>
            <person name="Nusbaum C."/>
            <person name="O'leary S."/>
            <person name="Orvis J."/>
            <person name="Pertea M."/>
            <person name="Quesneville H."/>
            <person name="Reidenbach K.R."/>
            <person name="Rogers Y.H."/>
            <person name="Roth C.W."/>
            <person name="Schneider J.R."/>
            <person name="Schatz M."/>
            <person name="Shumway M."/>
            <person name="Stanke M."/>
            <person name="Stinson E.O."/>
            <person name="Tubio J.M."/>
            <person name="Vanzee J.P."/>
            <person name="Verjovski-Almeida S."/>
            <person name="Werner D."/>
            <person name="White O."/>
            <person name="Wyder S."/>
            <person name="Zeng Q."/>
            <person name="Zhao Q."/>
            <person name="Zhao Y."/>
            <person name="Hill C.A."/>
            <person name="Raikhel A.S."/>
            <person name="Soares M.B."/>
            <person name="Knudson D.L."/>
            <person name="Lee N.H."/>
            <person name="Galagan J."/>
            <person name="Salzberg S.L."/>
            <person name="Paulsen I.T."/>
            <person name="Dimopoulos G."/>
            <person name="Collins F.H."/>
            <person name="Birren B."/>
            <person name="Fraser-Liggett C.M."/>
            <person name="Severson D.W."/>
        </authorList>
    </citation>
    <scope>NUCLEOTIDE SEQUENCE [LARGE SCALE GENOMIC DNA]</scope>
    <source>
        <strain evidence="4">Liverpool</strain>
    </source>
</reference>
<comment type="cofactor">
    <cofactor evidence="1 2">
        <name>Zn(2+)</name>
        <dbReference type="ChEBI" id="CHEBI:29105"/>
    </cofactor>
    <text evidence="1 2">Binds 1 zinc ion per subunit.</text>
</comment>
<evidence type="ECO:0000259" key="3">
    <source>
        <dbReference type="PROSITE" id="PS51864"/>
    </source>
</evidence>
<feature type="signal peptide" evidence="2">
    <location>
        <begin position="1"/>
        <end position="18"/>
    </location>
</feature>
<reference evidence="4" key="3">
    <citation type="submission" date="2012-09" db="EMBL/GenBank/DDBJ databases">
        <authorList>
            <consortium name="VectorBase"/>
        </authorList>
    </citation>
    <scope>NUCLEOTIDE SEQUENCE</scope>
    <source>
        <strain evidence="4">Liverpool</strain>
    </source>
</reference>
<dbReference type="GO" id="GO:0008270">
    <property type="term" value="F:zinc ion binding"/>
    <property type="evidence" value="ECO:0007669"/>
    <property type="project" value="UniProtKB-UniRule"/>
</dbReference>
<sequence>MLKLTIALVALFAVTAHCRIIPNTPDNVRRLEHLKPDELAEELSGQFEGDILLDELQQTELRKRTGVVLPQSLWPSGVVNYEIVEADFDTAQLIAIDDAIKDIERISCVRFVPRTASTVDYVRITGSDSGCFSYVGRRSGAQQLNLEPASPGTGCFRHGTILHELIHTLGFYHMHSASDRDQFVTIQWQNVREGAEANFQHYGTDKITDFGMGYDYGSIMHYSATAFSKNGQRTISPKVSSASIGQRFWMSENDIWRIWKMYGCS</sequence>
<comment type="caution">
    <text evidence="1">Lacks conserved residue(s) required for the propagation of feature annotation.</text>
</comment>
<dbReference type="Pfam" id="PF01400">
    <property type="entry name" value="Astacin"/>
    <property type="match status" value="1"/>
</dbReference>
<feature type="domain" description="Peptidase M12A" evidence="3">
    <location>
        <begin position="65"/>
        <end position="265"/>
    </location>
</feature>
<dbReference type="InterPro" id="IPR001506">
    <property type="entry name" value="Peptidase_M12A"/>
</dbReference>
<dbReference type="EC" id="3.4.24.-" evidence="2"/>
<dbReference type="AlphaFoldDB" id="A0A1S4G221"/>
<feature type="binding site" evidence="1">
    <location>
        <position position="163"/>
    </location>
    <ligand>
        <name>Zn(2+)</name>
        <dbReference type="ChEBI" id="CHEBI:29105"/>
        <note>catalytic</note>
    </ligand>
</feature>
<dbReference type="OMA" id="HIKLAMQ"/>
<reference evidence="4" key="1">
    <citation type="submission" date="2005-10" db="EMBL/GenBank/DDBJ databases">
        <authorList>
            <person name="Loftus B.J."/>
            <person name="Nene V.M."/>
            <person name="Hannick L.I."/>
            <person name="Bidwell S."/>
            <person name="Haas B."/>
            <person name="Amedeo P."/>
            <person name="Orvis J."/>
            <person name="Wortman J.R."/>
            <person name="White O.R."/>
            <person name="Salzberg S."/>
            <person name="Shumway M."/>
            <person name="Koo H."/>
            <person name="Zhao Y."/>
            <person name="Holmes M."/>
            <person name="Miller J."/>
            <person name="Schatz M."/>
            <person name="Pop M."/>
            <person name="Pai G."/>
            <person name="Utterback T."/>
            <person name="Rogers Y.-H."/>
            <person name="Kravitz S."/>
            <person name="Fraser C.M."/>
        </authorList>
    </citation>
    <scope>NUCLEOTIDE SEQUENCE</scope>
    <source>
        <strain evidence="4">Liverpool</strain>
    </source>
</reference>
<evidence type="ECO:0000256" key="2">
    <source>
        <dbReference type="RuleBase" id="RU361183"/>
    </source>
</evidence>
<gene>
    <name evidence="4" type="ORF">AaeL_AAEL011539</name>
</gene>
<keyword evidence="1 2" id="KW-0479">Metal-binding</keyword>
<protein>
    <recommendedName>
        <fullName evidence="2">Metalloendopeptidase</fullName>
        <ecNumber evidence="2">3.4.24.-</ecNumber>
    </recommendedName>
</protein>
<keyword evidence="1 2" id="KW-0862">Zinc</keyword>